<dbReference type="InterPro" id="IPR008928">
    <property type="entry name" value="6-hairpin_glycosidase_sf"/>
</dbReference>
<feature type="domain" description="Bacterial alpha-L-rhamnosidase N-terminal" evidence="5">
    <location>
        <begin position="170"/>
        <end position="339"/>
    </location>
</feature>
<keyword evidence="3" id="KW-0378">Hydrolase</keyword>
<dbReference type="GO" id="GO:0030596">
    <property type="term" value="F:alpha-L-rhamnosidase activity"/>
    <property type="evidence" value="ECO:0007669"/>
    <property type="project" value="UniProtKB-EC"/>
</dbReference>
<evidence type="ECO:0000259" key="7">
    <source>
        <dbReference type="Pfam" id="PF17390"/>
    </source>
</evidence>
<dbReference type="Gene3D" id="2.60.40.10">
    <property type="entry name" value="Immunoglobulins"/>
    <property type="match status" value="1"/>
</dbReference>
<dbReference type="GO" id="GO:0005975">
    <property type="term" value="P:carbohydrate metabolic process"/>
    <property type="evidence" value="ECO:0007669"/>
    <property type="project" value="InterPro"/>
</dbReference>
<dbReference type="Pfam" id="PF17390">
    <property type="entry name" value="Bac_rhamnosid_C"/>
    <property type="match status" value="1"/>
</dbReference>
<dbReference type="Pfam" id="PF08531">
    <property type="entry name" value="Bac_rhamnosid_N"/>
    <property type="match status" value="1"/>
</dbReference>
<dbReference type="InterPro" id="IPR012341">
    <property type="entry name" value="6hp_glycosidase-like_sf"/>
</dbReference>
<gene>
    <name evidence="8" type="ORF">FB550_1011205</name>
</gene>
<dbReference type="InterPro" id="IPR035398">
    <property type="entry name" value="Bac_rhamnosid_C"/>
</dbReference>
<evidence type="ECO:0000259" key="5">
    <source>
        <dbReference type="Pfam" id="PF08531"/>
    </source>
</evidence>
<feature type="domain" description="Alpha-L-rhamnosidase C-terminal" evidence="7">
    <location>
        <begin position="822"/>
        <end position="893"/>
    </location>
</feature>
<comment type="caution">
    <text evidence="8">The sequence shown here is derived from an EMBL/GenBank/DDBJ whole genome shotgun (WGS) entry which is preliminary data.</text>
</comment>
<dbReference type="PIRSF" id="PIRSF010631">
    <property type="entry name" value="A-rhamnsds"/>
    <property type="match status" value="1"/>
</dbReference>
<comment type="catalytic activity">
    <reaction evidence="1">
        <text>Hydrolysis of terminal non-reducing alpha-L-rhamnose residues in alpha-L-rhamnosides.</text>
        <dbReference type="EC" id="3.2.1.40"/>
    </reaction>
</comment>
<evidence type="ECO:0000259" key="4">
    <source>
        <dbReference type="Pfam" id="PF05592"/>
    </source>
</evidence>
<dbReference type="EMBL" id="VIVN01000001">
    <property type="protein sequence ID" value="TWE09173.1"/>
    <property type="molecule type" value="Genomic_DNA"/>
</dbReference>
<protein>
    <recommendedName>
        <fullName evidence="2">alpha-L-rhamnosidase</fullName>
        <ecNumber evidence="2">3.2.1.40</ecNumber>
    </recommendedName>
</protein>
<dbReference type="Pfam" id="PF17389">
    <property type="entry name" value="Bac_rhamnosid6H"/>
    <property type="match status" value="1"/>
</dbReference>
<evidence type="ECO:0000313" key="8">
    <source>
        <dbReference type="EMBL" id="TWE09173.1"/>
    </source>
</evidence>
<dbReference type="Proteomes" id="UP000319671">
    <property type="component" value="Unassembled WGS sequence"/>
</dbReference>
<dbReference type="RefSeq" id="WP_144562767.1">
    <property type="nucleotide sequence ID" value="NZ_VIVN01000001.1"/>
</dbReference>
<dbReference type="Pfam" id="PF25788">
    <property type="entry name" value="Ig_Rha78A_N"/>
    <property type="match status" value="1"/>
</dbReference>
<evidence type="ECO:0000256" key="3">
    <source>
        <dbReference type="ARBA" id="ARBA00022801"/>
    </source>
</evidence>
<dbReference type="Pfam" id="PF05592">
    <property type="entry name" value="Bac_rhamnosid"/>
    <property type="match status" value="1"/>
</dbReference>
<evidence type="ECO:0000313" key="9">
    <source>
        <dbReference type="Proteomes" id="UP000319671"/>
    </source>
</evidence>
<dbReference type="InterPro" id="IPR013783">
    <property type="entry name" value="Ig-like_fold"/>
</dbReference>
<feature type="domain" description="Alpha-L-rhamnosidase six-hairpin glycosidase" evidence="6">
    <location>
        <begin position="458"/>
        <end position="820"/>
    </location>
</feature>
<sequence length="941" mass="108137">MIQVIKLKIENQDSLMGADILQPRFSWIIESEGTGINQSAYQINVFEKESSGFKKLIWDSNMVHSQISVNIPYEGPLLQSKTTYTWQVRVWSSNDEESAWSSEGHWEMGLLHEDEWVAKWIEPQQENVVEEPELTLEDMYINKKKGDLPSPEGRLDPPKLVRKSFHIDQKKIAKARLYITAHGLYHAKINGQKITDAEFTPDYTSYSNYLQYQTYDVLPYLCDGENVLGVILADGWYAGRISIPGGSAQYGYRLGLLAQLEISYTDQTKQIIATDSSFLSSNSRFVYSDIFIGEKQDKNLEKSGWDRPGYESVTHEWTPVAVVDYRLDNLRAQYGEFVKPVEILSPVDTWKDQSQAYIIDFGQVIAGRIRFRVHGSKGQELKFEHSEVLDANGEFFNNIVGRNKEQTDYYVTSGEIGEVFEPTFTFHGFRYVRLSGFHSELHRENISAIVLYSNMKVTGHFTTSDPEINQLWKNIQWSQKGNMLSIPTDCSQRERAGWTGDLQVFAPTAAFNMDVQAFLTRWLWNLQQEQTEDGEILNFSPAPKDIWNDKKFTGTISSAGWGDAILIVPWVLYQRYGDKRILEQCFPAMEKWLDFVQKSAAENKENVEEDYVRYLWDTKFHFGDWMIPSFMLGKEPQGPIASALATKDSIATAYYAYSAGLLAEIAKILGKPEQSDYYHTLHYKVKEAFGIACVTESGMMTSDYQGVYTLALAFNLLSEVHKKRAVERLVELIEKNNYKIDTGFLSVPYILDVLCENGYEEIAYKLLFQTACPSWLYEVKNGATTIWESWEAIKPDGTVGAFSFNHYAFGCVGDWLVRHIGGLTPIEPGYSKFKVEPHYNDRLKYAKTQFESIYGDIKVKWEIKEENKMFLQVMVPANTMAVISLTNVDPGCIQKLNDYVTEMEYSNYQYYEKERRVEFTVSSGQINIEYKLNELCRINEL</sequence>
<name>A0A561E0Q5_9BACI</name>
<dbReference type="EC" id="3.2.1.40" evidence="2"/>
<evidence type="ECO:0000256" key="1">
    <source>
        <dbReference type="ARBA" id="ARBA00001445"/>
    </source>
</evidence>
<dbReference type="InterPro" id="IPR008902">
    <property type="entry name" value="Rhamnosid_concanavalin"/>
</dbReference>
<evidence type="ECO:0000259" key="6">
    <source>
        <dbReference type="Pfam" id="PF17389"/>
    </source>
</evidence>
<dbReference type="SUPFAM" id="SSF48208">
    <property type="entry name" value="Six-hairpin glycosidases"/>
    <property type="match status" value="1"/>
</dbReference>
<evidence type="ECO:0000256" key="2">
    <source>
        <dbReference type="ARBA" id="ARBA00012652"/>
    </source>
</evidence>
<reference evidence="8 9" key="1">
    <citation type="submission" date="2019-06" db="EMBL/GenBank/DDBJ databases">
        <title>Sorghum-associated microbial communities from plants grown in Nebraska, USA.</title>
        <authorList>
            <person name="Schachtman D."/>
        </authorList>
    </citation>
    <scope>NUCLEOTIDE SEQUENCE [LARGE SCALE GENOMIC DNA]</scope>
    <source>
        <strain evidence="8 9">2482</strain>
    </source>
</reference>
<dbReference type="InterPro" id="IPR013737">
    <property type="entry name" value="Bac_rhamnosid_N"/>
</dbReference>
<dbReference type="Gene3D" id="2.60.420.10">
    <property type="entry name" value="Maltose phosphorylase, domain 3"/>
    <property type="match status" value="1"/>
</dbReference>
<dbReference type="InterPro" id="IPR035396">
    <property type="entry name" value="Bac_rhamnosid6H"/>
</dbReference>
<dbReference type="PANTHER" id="PTHR33307:SF6">
    <property type="entry name" value="ALPHA-RHAMNOSIDASE (EUROFUNG)-RELATED"/>
    <property type="match status" value="1"/>
</dbReference>
<proteinExistence type="predicted"/>
<feature type="domain" description="Alpha-L-rhamnosidase concanavalin-like" evidence="4">
    <location>
        <begin position="353"/>
        <end position="452"/>
    </location>
</feature>
<dbReference type="InterPro" id="IPR016007">
    <property type="entry name" value="Alpha_rhamnosid"/>
</dbReference>
<dbReference type="Gene3D" id="1.50.10.10">
    <property type="match status" value="1"/>
</dbReference>
<dbReference type="PANTHER" id="PTHR33307">
    <property type="entry name" value="ALPHA-RHAMNOSIDASE (EUROFUNG)"/>
    <property type="match status" value="1"/>
</dbReference>
<dbReference type="Gene3D" id="2.60.120.260">
    <property type="entry name" value="Galactose-binding domain-like"/>
    <property type="match status" value="2"/>
</dbReference>
<accession>A0A561E0Q5</accession>
<organism evidence="8 9">
    <name type="scientific">Neobacillus bataviensis</name>
    <dbReference type="NCBI Taxonomy" id="220685"/>
    <lineage>
        <taxon>Bacteria</taxon>
        <taxon>Bacillati</taxon>
        <taxon>Bacillota</taxon>
        <taxon>Bacilli</taxon>
        <taxon>Bacillales</taxon>
        <taxon>Bacillaceae</taxon>
        <taxon>Neobacillus</taxon>
    </lineage>
</organism>
<dbReference type="AlphaFoldDB" id="A0A561E0Q5"/>
<keyword evidence="9" id="KW-1185">Reference proteome</keyword>